<proteinExistence type="predicted"/>
<accession>A0ACB8D994</accession>
<organism evidence="1 2">
    <name type="scientific">Dermacentor silvarum</name>
    <name type="common">Tick</name>
    <dbReference type="NCBI Taxonomy" id="543639"/>
    <lineage>
        <taxon>Eukaryota</taxon>
        <taxon>Metazoa</taxon>
        <taxon>Ecdysozoa</taxon>
        <taxon>Arthropoda</taxon>
        <taxon>Chelicerata</taxon>
        <taxon>Arachnida</taxon>
        <taxon>Acari</taxon>
        <taxon>Parasitiformes</taxon>
        <taxon>Ixodida</taxon>
        <taxon>Ixodoidea</taxon>
        <taxon>Ixodidae</taxon>
        <taxon>Rhipicephalinae</taxon>
        <taxon>Dermacentor</taxon>
    </lineage>
</organism>
<dbReference type="EMBL" id="CM023472">
    <property type="protein sequence ID" value="KAH7960978.1"/>
    <property type="molecule type" value="Genomic_DNA"/>
</dbReference>
<keyword evidence="2" id="KW-1185">Reference proteome</keyword>
<gene>
    <name evidence="1" type="ORF">HPB49_025491</name>
</gene>
<dbReference type="Proteomes" id="UP000821865">
    <property type="component" value="Chromosome 3"/>
</dbReference>
<sequence>MAVNALGVLTIVFYYSVVVLLGFWAARKAQPDDSQPWSSRSRVSTSKLKGTEGSGYFVKLFVANRSLPLAITSISMTATWVGGGYINGNADAVFNHGLLWCHAPIGYALSLFLGGRFFAGKMRCTKALTMLDPFQQHYGRWIAVILCFPAVCADVFWTASILAALGNAANSMIELNSAQTIMLSATVILSYTALGGYYSVVYTDIFQLTSTAIGLWVCVPYVLTNSAAGQLGPPQDDWIGMIENKDLSQIFDHMLTTIFGSIPCQVYFQGVLGSDNAFSAQMLSYLAAVGCLVLAAPSVIIGAVAKSTNFTAMGYPGPYNLLAEHRRNVMPTAIHYMTPSSVSTLGLTAITAAIMSSADSSMLNNDCQNAGSKRIRRSGEGTCGLSLQRKLSGECTAHKGQSRGEIRDGAGGATSAVVGRVEASDGEVVLALRCVLFLVCTVSTIMAVSVSSVLTLWTLSSDLVYVLLFPQFVSLFFLKKDSNAYGSVVGFLVGVVVRALCGEPNLNVPAVLRLPLYDKERGQQFPFRTLCMLLSLSSALLTSALAAAAFHCKLIPERLDVWRCFAPSATDVRLRFSGDVATAVNDRVAAAAPTKTTLFPNAASEANSETSLSPSNMSVEVVSNDAESGVGQQFSPQFAEISREWTLSSTAEGQQQSGATLKSRRRSSSAPAKSGREDAAADAKDALRSQRRTAKSKRAKASSGESRNREQKNGDVLEKSGAAPSRRKAKAVKRAVSKKVKRRASKVANETTTMSTTPTTGTASSKVADSATSATEGAASTTAADPQMTGTPSSVASAVEAATTGFSMPAYAVATDARAREPSIDEAGAQKAASEERNTDNKSAPSKRRKRKAL</sequence>
<reference evidence="1" key="1">
    <citation type="submission" date="2020-05" db="EMBL/GenBank/DDBJ databases">
        <title>Large-scale comparative analyses of tick genomes elucidate their genetic diversity and vector capacities.</title>
        <authorList>
            <person name="Jia N."/>
            <person name="Wang J."/>
            <person name="Shi W."/>
            <person name="Du L."/>
            <person name="Sun Y."/>
            <person name="Zhan W."/>
            <person name="Jiang J."/>
            <person name="Wang Q."/>
            <person name="Zhang B."/>
            <person name="Ji P."/>
            <person name="Sakyi L.B."/>
            <person name="Cui X."/>
            <person name="Yuan T."/>
            <person name="Jiang B."/>
            <person name="Yang W."/>
            <person name="Lam T.T.-Y."/>
            <person name="Chang Q."/>
            <person name="Ding S."/>
            <person name="Wang X."/>
            <person name="Zhu J."/>
            <person name="Ruan X."/>
            <person name="Zhao L."/>
            <person name="Wei J."/>
            <person name="Que T."/>
            <person name="Du C."/>
            <person name="Cheng J."/>
            <person name="Dai P."/>
            <person name="Han X."/>
            <person name="Huang E."/>
            <person name="Gao Y."/>
            <person name="Liu J."/>
            <person name="Shao H."/>
            <person name="Ye R."/>
            <person name="Li L."/>
            <person name="Wei W."/>
            <person name="Wang X."/>
            <person name="Wang C."/>
            <person name="Yang T."/>
            <person name="Huo Q."/>
            <person name="Li W."/>
            <person name="Guo W."/>
            <person name="Chen H."/>
            <person name="Zhou L."/>
            <person name="Ni X."/>
            <person name="Tian J."/>
            <person name="Zhou Y."/>
            <person name="Sheng Y."/>
            <person name="Liu T."/>
            <person name="Pan Y."/>
            <person name="Xia L."/>
            <person name="Li J."/>
            <person name="Zhao F."/>
            <person name="Cao W."/>
        </authorList>
    </citation>
    <scope>NUCLEOTIDE SEQUENCE</scope>
    <source>
        <strain evidence="1">Dsil-2018</strain>
    </source>
</reference>
<name>A0ACB8D994_DERSI</name>
<evidence type="ECO:0000313" key="2">
    <source>
        <dbReference type="Proteomes" id="UP000821865"/>
    </source>
</evidence>
<evidence type="ECO:0000313" key="1">
    <source>
        <dbReference type="EMBL" id="KAH7960978.1"/>
    </source>
</evidence>
<comment type="caution">
    <text evidence="1">The sequence shown here is derived from an EMBL/GenBank/DDBJ whole genome shotgun (WGS) entry which is preliminary data.</text>
</comment>
<protein>
    <submittedName>
        <fullName evidence="1">Uncharacterized protein</fullName>
    </submittedName>
</protein>